<sequence>PGEHILREALVKWIAMDCLPFIFIELESFCELVEVIRKLEGNVMIPLARTIK</sequence>
<evidence type="ECO:0000313" key="2">
    <source>
        <dbReference type="Proteomes" id="UP000789920"/>
    </source>
</evidence>
<feature type="non-terminal residue" evidence="1">
    <location>
        <position position="52"/>
    </location>
</feature>
<gene>
    <name evidence="1" type="ORF">RPERSI_LOCUS18759</name>
</gene>
<name>A0ACA9RE72_9GLOM</name>
<keyword evidence="2" id="KW-1185">Reference proteome</keyword>
<accession>A0ACA9RE72</accession>
<dbReference type="Proteomes" id="UP000789920">
    <property type="component" value="Unassembled WGS sequence"/>
</dbReference>
<comment type="caution">
    <text evidence="1">The sequence shown here is derived from an EMBL/GenBank/DDBJ whole genome shotgun (WGS) entry which is preliminary data.</text>
</comment>
<organism evidence="1 2">
    <name type="scientific">Racocetra persica</name>
    <dbReference type="NCBI Taxonomy" id="160502"/>
    <lineage>
        <taxon>Eukaryota</taxon>
        <taxon>Fungi</taxon>
        <taxon>Fungi incertae sedis</taxon>
        <taxon>Mucoromycota</taxon>
        <taxon>Glomeromycotina</taxon>
        <taxon>Glomeromycetes</taxon>
        <taxon>Diversisporales</taxon>
        <taxon>Gigasporaceae</taxon>
        <taxon>Racocetra</taxon>
    </lineage>
</organism>
<protein>
    <submittedName>
        <fullName evidence="1">9940_t:CDS:1</fullName>
    </submittedName>
</protein>
<feature type="non-terminal residue" evidence="1">
    <location>
        <position position="1"/>
    </location>
</feature>
<evidence type="ECO:0000313" key="1">
    <source>
        <dbReference type="EMBL" id="CAG8788714.1"/>
    </source>
</evidence>
<reference evidence="1" key="1">
    <citation type="submission" date="2021-06" db="EMBL/GenBank/DDBJ databases">
        <authorList>
            <person name="Kallberg Y."/>
            <person name="Tangrot J."/>
            <person name="Rosling A."/>
        </authorList>
    </citation>
    <scope>NUCLEOTIDE SEQUENCE</scope>
    <source>
        <strain evidence="1">MA461A</strain>
    </source>
</reference>
<proteinExistence type="predicted"/>
<dbReference type="EMBL" id="CAJVQC010050223">
    <property type="protein sequence ID" value="CAG8788714.1"/>
    <property type="molecule type" value="Genomic_DNA"/>
</dbReference>